<organism evidence="3 4">
    <name type="scientific">Streptomyces antnestii</name>
    <dbReference type="NCBI Taxonomy" id="2494256"/>
    <lineage>
        <taxon>Bacteria</taxon>
        <taxon>Bacillati</taxon>
        <taxon>Actinomycetota</taxon>
        <taxon>Actinomycetes</taxon>
        <taxon>Kitasatosporales</taxon>
        <taxon>Streptomycetaceae</taxon>
        <taxon>Streptomyces</taxon>
    </lineage>
</organism>
<dbReference type="GO" id="GO:0015074">
    <property type="term" value="P:DNA integration"/>
    <property type="evidence" value="ECO:0007669"/>
    <property type="project" value="InterPro"/>
</dbReference>
<dbReference type="InterPro" id="IPR001584">
    <property type="entry name" value="Integrase_cat-core"/>
</dbReference>
<evidence type="ECO:0000259" key="2">
    <source>
        <dbReference type="Pfam" id="PF00665"/>
    </source>
</evidence>
<sequence length="130" mass="14177">MVIVRCWPRSCLLPRQAVRGNSRPPFRSGRRGNGSLKLPLDRGHIAGISRRTGRRSLTRADTTAAPSPDRTRVVIGCSMADHHRADLVVDALDMAARTGRLEPGCAIHSDRGPEYTSSQLRAKIAELGGR</sequence>
<keyword evidence="4" id="KW-1185">Reference proteome</keyword>
<gene>
    <name evidence="3" type="ORF">EOT10_32170</name>
</gene>
<comment type="caution">
    <text evidence="3">The sequence shown here is derived from an EMBL/GenBank/DDBJ whole genome shotgun (WGS) entry which is preliminary data.</text>
</comment>
<dbReference type="OrthoDB" id="4330255at2"/>
<dbReference type="AlphaFoldDB" id="A0A3S2VV22"/>
<evidence type="ECO:0000313" key="3">
    <source>
        <dbReference type="EMBL" id="RVU18238.1"/>
    </source>
</evidence>
<evidence type="ECO:0000313" key="4">
    <source>
        <dbReference type="Proteomes" id="UP000283128"/>
    </source>
</evidence>
<dbReference type="SUPFAM" id="SSF53098">
    <property type="entry name" value="Ribonuclease H-like"/>
    <property type="match status" value="1"/>
</dbReference>
<protein>
    <submittedName>
        <fullName evidence="3">Transposase</fullName>
    </submittedName>
</protein>
<dbReference type="Proteomes" id="UP000283128">
    <property type="component" value="Unassembled WGS sequence"/>
</dbReference>
<dbReference type="InterPro" id="IPR012337">
    <property type="entry name" value="RNaseH-like_sf"/>
</dbReference>
<name>A0A3S2VV22_9ACTN</name>
<evidence type="ECO:0000256" key="1">
    <source>
        <dbReference type="SAM" id="MobiDB-lite"/>
    </source>
</evidence>
<reference evidence="3 4" key="1">
    <citation type="submission" date="2019-01" db="EMBL/GenBank/DDBJ databases">
        <title>Genome sequences of Streptomyces and Rhizobium isolates collected from root and soil.</title>
        <authorList>
            <person name="Chhettri S."/>
            <person name="Sevigny J.L."/>
            <person name="Sen A."/>
            <person name="Ennis N."/>
            <person name="Tisa L."/>
        </authorList>
    </citation>
    <scope>NUCLEOTIDE SEQUENCE [LARGE SCALE GENOMIC DNA]</scope>
    <source>
        <strain evidence="3 4">San01</strain>
    </source>
</reference>
<accession>A0A3S2VV22</accession>
<dbReference type="Pfam" id="PF00665">
    <property type="entry name" value="rve"/>
    <property type="match status" value="1"/>
</dbReference>
<dbReference type="EMBL" id="RZYA01000021">
    <property type="protein sequence ID" value="RVU18238.1"/>
    <property type="molecule type" value="Genomic_DNA"/>
</dbReference>
<feature type="domain" description="Integrase catalytic" evidence="2">
    <location>
        <begin position="71"/>
        <end position="128"/>
    </location>
</feature>
<proteinExistence type="predicted"/>
<feature type="region of interest" description="Disordered" evidence="1">
    <location>
        <begin position="18"/>
        <end position="69"/>
    </location>
</feature>